<proteinExistence type="predicted"/>
<dbReference type="InterPro" id="IPR054652">
    <property type="entry name" value="T4P_EbsA-like"/>
</dbReference>
<evidence type="ECO:0000313" key="2">
    <source>
        <dbReference type="Proteomes" id="UP000180235"/>
    </source>
</evidence>
<reference evidence="1 2" key="1">
    <citation type="submission" date="2016-10" db="EMBL/GenBank/DDBJ databases">
        <title>Description of Gloeomargarita lithophora gen. nov., sp. nov., a thylakoid-bearing basal-branching cyanobacterium with intracellular carbonates, and proposal for Gloeomargaritales ord. nov.</title>
        <authorList>
            <person name="Moreira D."/>
            <person name="Tavera R."/>
            <person name="Benzerara K."/>
            <person name="Skouri-Panet F."/>
            <person name="Couradeau E."/>
            <person name="Gerard E."/>
            <person name="Loussert C."/>
            <person name="Novelo E."/>
            <person name="Zivanovic Y."/>
            <person name="Lopez-Garcia P."/>
        </authorList>
    </citation>
    <scope>NUCLEOTIDE SEQUENCE [LARGE SCALE GENOMIC DNA]</scope>
    <source>
        <strain evidence="1 2">D10</strain>
    </source>
</reference>
<dbReference type="AlphaFoldDB" id="A0A1J0AAC3"/>
<dbReference type="RefSeq" id="WP_071453560.1">
    <property type="nucleotide sequence ID" value="NZ_CP017675.1"/>
</dbReference>
<gene>
    <name evidence="1" type="ORF">GlitD10_0569</name>
</gene>
<evidence type="ECO:0000313" key="1">
    <source>
        <dbReference type="EMBL" id="APB32883.1"/>
    </source>
</evidence>
<name>A0A1J0AAC3_9CYAN</name>
<sequence length="138" mass="15612">MSSVLSQLQPAPKDQVLLFQPFLPAGNKRETLPFALSLYRIGNLEGERYVDGGEGIPFVATWNVSNLPADLSRCQMQFEGNPDLTYDMVLVNFEFVGFLVDLLIHYKKSQKVDFPQDFYRRLLNIADDKDKKPTAAPA</sequence>
<dbReference type="EMBL" id="CP017675">
    <property type="protein sequence ID" value="APB32883.1"/>
    <property type="molecule type" value="Genomic_DNA"/>
</dbReference>
<dbReference type="NCBIfam" id="NF045587">
    <property type="entry name" value="T4P_biogen_EbsA"/>
    <property type="match status" value="1"/>
</dbReference>
<dbReference type="Proteomes" id="UP000180235">
    <property type="component" value="Chromosome"/>
</dbReference>
<protein>
    <submittedName>
        <fullName evidence="1">Uncharacterized protein</fullName>
    </submittedName>
</protein>
<organism evidence="1 2">
    <name type="scientific">Gloeomargarita lithophora Alchichica-D10</name>
    <dbReference type="NCBI Taxonomy" id="1188229"/>
    <lineage>
        <taxon>Bacteria</taxon>
        <taxon>Bacillati</taxon>
        <taxon>Cyanobacteriota</taxon>
        <taxon>Cyanophyceae</taxon>
        <taxon>Gloeomargaritales</taxon>
        <taxon>Gloeomargaritaceae</taxon>
        <taxon>Gloeomargarita</taxon>
    </lineage>
</organism>
<dbReference type="STRING" id="1188229.GlitD10_0569"/>
<dbReference type="OrthoDB" id="512629at2"/>
<accession>A0A1J0AAC3</accession>
<dbReference type="KEGG" id="glt:GlitD10_0569"/>
<keyword evidence="2" id="KW-1185">Reference proteome</keyword>